<dbReference type="EC" id="3.1.1.47" evidence="1"/>
<evidence type="ECO:0000256" key="1">
    <source>
        <dbReference type="ARBA" id="ARBA00013201"/>
    </source>
</evidence>
<feature type="compositionally biased region" description="Acidic residues" evidence="5">
    <location>
        <begin position="21"/>
        <end position="39"/>
    </location>
</feature>
<dbReference type="GO" id="GO:0003847">
    <property type="term" value="F:1-alkyl-2-acetylglycerophosphocholine esterase activity"/>
    <property type="evidence" value="ECO:0007669"/>
    <property type="project" value="UniProtKB-EC"/>
</dbReference>
<dbReference type="OrthoDB" id="2363873at2759"/>
<evidence type="ECO:0000313" key="7">
    <source>
        <dbReference type="Proteomes" id="UP000828390"/>
    </source>
</evidence>
<feature type="compositionally biased region" description="Basic residues" evidence="5">
    <location>
        <begin position="88"/>
        <end position="97"/>
    </location>
</feature>
<evidence type="ECO:0000256" key="3">
    <source>
        <dbReference type="ARBA" id="ARBA00022963"/>
    </source>
</evidence>
<evidence type="ECO:0000256" key="4">
    <source>
        <dbReference type="ARBA" id="ARBA00023098"/>
    </source>
</evidence>
<gene>
    <name evidence="6" type="ORF">DPMN_069237</name>
</gene>
<organism evidence="6 7">
    <name type="scientific">Dreissena polymorpha</name>
    <name type="common">Zebra mussel</name>
    <name type="synonym">Mytilus polymorpha</name>
    <dbReference type="NCBI Taxonomy" id="45954"/>
    <lineage>
        <taxon>Eukaryota</taxon>
        <taxon>Metazoa</taxon>
        <taxon>Spiralia</taxon>
        <taxon>Lophotrochozoa</taxon>
        <taxon>Mollusca</taxon>
        <taxon>Bivalvia</taxon>
        <taxon>Autobranchia</taxon>
        <taxon>Heteroconchia</taxon>
        <taxon>Euheterodonta</taxon>
        <taxon>Imparidentia</taxon>
        <taxon>Neoheterodontei</taxon>
        <taxon>Myida</taxon>
        <taxon>Dreissenoidea</taxon>
        <taxon>Dreissenidae</taxon>
        <taxon>Dreissena</taxon>
    </lineage>
</organism>
<dbReference type="GO" id="GO:0016042">
    <property type="term" value="P:lipid catabolic process"/>
    <property type="evidence" value="ECO:0007669"/>
    <property type="project" value="UniProtKB-KW"/>
</dbReference>
<dbReference type="SUPFAM" id="SSF53474">
    <property type="entry name" value="alpha/beta-Hydrolases"/>
    <property type="match status" value="1"/>
</dbReference>
<dbReference type="Pfam" id="PF03403">
    <property type="entry name" value="PAF-AH_p_II"/>
    <property type="match status" value="1"/>
</dbReference>
<evidence type="ECO:0000256" key="2">
    <source>
        <dbReference type="ARBA" id="ARBA00022801"/>
    </source>
</evidence>
<keyword evidence="4" id="KW-0443">Lipid metabolism</keyword>
<feature type="compositionally biased region" description="Polar residues" evidence="5">
    <location>
        <begin position="65"/>
        <end position="85"/>
    </location>
</feature>
<keyword evidence="7" id="KW-1185">Reference proteome</keyword>
<feature type="region of interest" description="Disordered" evidence="5">
    <location>
        <begin position="52"/>
        <end position="97"/>
    </location>
</feature>
<dbReference type="AlphaFoldDB" id="A0A9D4BWZ4"/>
<dbReference type="Proteomes" id="UP000828390">
    <property type="component" value="Unassembled WGS sequence"/>
</dbReference>
<reference evidence="6" key="2">
    <citation type="submission" date="2020-11" db="EMBL/GenBank/DDBJ databases">
        <authorList>
            <person name="McCartney M.A."/>
            <person name="Auch B."/>
            <person name="Kono T."/>
            <person name="Mallez S."/>
            <person name="Becker A."/>
            <person name="Gohl D.M."/>
            <person name="Silverstein K.A.T."/>
            <person name="Koren S."/>
            <person name="Bechman K.B."/>
            <person name="Herman A."/>
            <person name="Abrahante J.E."/>
            <person name="Garbe J."/>
        </authorList>
    </citation>
    <scope>NUCLEOTIDE SEQUENCE</scope>
    <source>
        <strain evidence="6">Duluth1</strain>
        <tissue evidence="6">Whole animal</tissue>
    </source>
</reference>
<dbReference type="Gene3D" id="3.40.50.1820">
    <property type="entry name" value="alpha/beta hydrolase"/>
    <property type="match status" value="1"/>
</dbReference>
<keyword evidence="3" id="KW-0442">Lipid degradation</keyword>
<sequence length="507" mass="57591">MKRIERHLQHVTSCVSFHIESDDDDADDGGITNEDESDENCNVADKLKTQTLRSDDGPTKFINVGDNTSISSNSDIKGSPTTCDNNGKYKHANVRRHLPPGSGKHSVGCVDIMDDQTDDGLFFRLFYPVEKTDVFERHTQWPLWLPRKQYGHGYAKFLKKKPTKFLGKLFNWLGGDVYIPALWQAPVLEGSERVPVVVMSHGIGGNRTSYSAYCCELASHGFIVAAVEHRDGSASMTYQLKDNIRASVAEVPRDRTGGRSTRSSMVRSHSFKEEWKSFEHVDGLGIRWNDYEYRNRQVHQRGRECSKLLDLLTDINNGISVRNCLGFNFNLKQFKGRLDLAKAAVVGHSFGGSTVVTTLADDSRFRMGIMLDPWMHPLNKELCQRVEQPILVIAYEKFQWRENVEQFDWLKMAGKDRRIITIRGACHQAVSDFQFIVNKYLGRLMMVRSDLSPKIAMELNRRASLSFLGKHLDLNDFDQNDDVIKAQHELIIEGGAYARLVCPEPEV</sequence>
<dbReference type="InterPro" id="IPR029058">
    <property type="entry name" value="AB_hydrolase_fold"/>
</dbReference>
<dbReference type="PANTHER" id="PTHR10272">
    <property type="entry name" value="PLATELET-ACTIVATING FACTOR ACETYLHYDROLASE"/>
    <property type="match status" value="1"/>
</dbReference>
<dbReference type="PANTHER" id="PTHR10272:SF0">
    <property type="entry name" value="PLATELET-ACTIVATING FACTOR ACETYLHYDROLASE"/>
    <property type="match status" value="1"/>
</dbReference>
<evidence type="ECO:0000256" key="5">
    <source>
        <dbReference type="SAM" id="MobiDB-lite"/>
    </source>
</evidence>
<reference evidence="6" key="1">
    <citation type="journal article" date="2019" name="bioRxiv">
        <title>The Genome of the Zebra Mussel, Dreissena polymorpha: A Resource for Invasive Species Research.</title>
        <authorList>
            <person name="McCartney M.A."/>
            <person name="Auch B."/>
            <person name="Kono T."/>
            <person name="Mallez S."/>
            <person name="Zhang Y."/>
            <person name="Obille A."/>
            <person name="Becker A."/>
            <person name="Abrahante J.E."/>
            <person name="Garbe J."/>
            <person name="Badalamenti J.P."/>
            <person name="Herman A."/>
            <person name="Mangelson H."/>
            <person name="Liachko I."/>
            <person name="Sullivan S."/>
            <person name="Sone E.D."/>
            <person name="Koren S."/>
            <person name="Silverstein K.A.T."/>
            <person name="Beckman K.B."/>
            <person name="Gohl D.M."/>
        </authorList>
    </citation>
    <scope>NUCLEOTIDE SEQUENCE</scope>
    <source>
        <strain evidence="6">Duluth1</strain>
        <tissue evidence="6">Whole animal</tissue>
    </source>
</reference>
<feature type="region of interest" description="Disordered" evidence="5">
    <location>
        <begin position="19"/>
        <end position="40"/>
    </location>
</feature>
<proteinExistence type="predicted"/>
<dbReference type="EMBL" id="JAIWYP010000014">
    <property type="protein sequence ID" value="KAH3709773.1"/>
    <property type="molecule type" value="Genomic_DNA"/>
</dbReference>
<comment type="caution">
    <text evidence="6">The sequence shown here is derived from an EMBL/GenBank/DDBJ whole genome shotgun (WGS) entry which is preliminary data.</text>
</comment>
<protein>
    <recommendedName>
        <fullName evidence="1">1-alkyl-2-acetylglycerophosphocholine esterase</fullName>
        <ecNumber evidence="1">3.1.1.47</ecNumber>
    </recommendedName>
</protein>
<keyword evidence="2" id="KW-0378">Hydrolase</keyword>
<accession>A0A9D4BWZ4</accession>
<evidence type="ECO:0000313" key="6">
    <source>
        <dbReference type="EMBL" id="KAH3709773.1"/>
    </source>
</evidence>
<name>A0A9D4BWZ4_DREPO</name>